<keyword evidence="3" id="KW-1185">Reference proteome</keyword>
<gene>
    <name evidence="2" type="ORF">ACFFX0_03015</name>
</gene>
<organism evidence="2 3">
    <name type="scientific">Citricoccus parietis</name>
    <dbReference type="NCBI Taxonomy" id="592307"/>
    <lineage>
        <taxon>Bacteria</taxon>
        <taxon>Bacillati</taxon>
        <taxon>Actinomycetota</taxon>
        <taxon>Actinomycetes</taxon>
        <taxon>Micrococcales</taxon>
        <taxon>Micrococcaceae</taxon>
        <taxon>Citricoccus</taxon>
    </lineage>
</organism>
<comment type="caution">
    <text evidence="2">The sequence shown here is derived from an EMBL/GenBank/DDBJ whole genome shotgun (WGS) entry which is preliminary data.</text>
</comment>
<protein>
    <submittedName>
        <fullName evidence="2">Uncharacterized protein</fullName>
    </submittedName>
</protein>
<accession>A0ABV5FU74</accession>
<feature type="region of interest" description="Disordered" evidence="1">
    <location>
        <begin position="1"/>
        <end position="46"/>
    </location>
</feature>
<proteinExistence type="predicted"/>
<evidence type="ECO:0000313" key="2">
    <source>
        <dbReference type="EMBL" id="MFB9070215.1"/>
    </source>
</evidence>
<name>A0ABV5FU74_9MICC</name>
<sequence length="46" mass="5249">MVESCDFSRWKNSRPSVAITQDRGPQPLSRWDGIGPHRLLRTRGPS</sequence>
<evidence type="ECO:0000256" key="1">
    <source>
        <dbReference type="SAM" id="MobiDB-lite"/>
    </source>
</evidence>
<evidence type="ECO:0000313" key="3">
    <source>
        <dbReference type="Proteomes" id="UP001589575"/>
    </source>
</evidence>
<reference evidence="2 3" key="1">
    <citation type="submission" date="2024-09" db="EMBL/GenBank/DDBJ databases">
        <authorList>
            <person name="Sun Q."/>
            <person name="Mori K."/>
        </authorList>
    </citation>
    <scope>NUCLEOTIDE SEQUENCE [LARGE SCALE GENOMIC DNA]</scope>
    <source>
        <strain evidence="2 3">CCM 7609</strain>
    </source>
</reference>
<dbReference type="Proteomes" id="UP001589575">
    <property type="component" value="Unassembled WGS sequence"/>
</dbReference>
<dbReference type="EMBL" id="JBHMFI010000001">
    <property type="protein sequence ID" value="MFB9070215.1"/>
    <property type="molecule type" value="Genomic_DNA"/>
</dbReference>